<dbReference type="PROSITE" id="PS01187">
    <property type="entry name" value="EGF_CA"/>
    <property type="match status" value="1"/>
</dbReference>
<feature type="compositionally biased region" description="Low complexity" evidence="21">
    <location>
        <begin position="451"/>
        <end position="463"/>
    </location>
</feature>
<name>A0A670Y8S8_PSETE</name>
<evidence type="ECO:0000259" key="24">
    <source>
        <dbReference type="PROSITE" id="PS50835"/>
    </source>
</evidence>
<dbReference type="Pfam" id="PF00059">
    <property type="entry name" value="Lectin_C"/>
    <property type="match status" value="1"/>
</dbReference>
<dbReference type="Gene3D" id="2.60.40.10">
    <property type="entry name" value="Immunoglobulins"/>
    <property type="match status" value="1"/>
</dbReference>
<evidence type="ECO:0000256" key="7">
    <source>
        <dbReference type="ARBA" id="ARBA00022659"/>
    </source>
</evidence>
<keyword evidence="12" id="KW-0654">Proteoglycan</keyword>
<dbReference type="PANTHER" id="PTHR22804:SF42">
    <property type="entry name" value="AGGRECAN CORE PROTEIN"/>
    <property type="match status" value="1"/>
</dbReference>
<evidence type="ECO:0000256" key="9">
    <source>
        <dbReference type="ARBA" id="ARBA00022729"/>
    </source>
</evidence>
<dbReference type="SMART" id="SM00445">
    <property type="entry name" value="LINK"/>
    <property type="match status" value="2"/>
</dbReference>
<evidence type="ECO:0000256" key="14">
    <source>
        <dbReference type="ARBA" id="ARBA00023180"/>
    </source>
</evidence>
<dbReference type="GO" id="GO:0007155">
    <property type="term" value="P:cell adhesion"/>
    <property type="evidence" value="ECO:0007669"/>
    <property type="project" value="InterPro"/>
</dbReference>
<dbReference type="PROSITE" id="PS50026">
    <property type="entry name" value="EGF_3"/>
    <property type="match status" value="1"/>
</dbReference>
<dbReference type="InterPro" id="IPR013783">
    <property type="entry name" value="Ig-like_fold"/>
</dbReference>
<keyword evidence="5" id="KW-0272">Extracellular matrix</keyword>
<dbReference type="GO" id="GO:0005615">
    <property type="term" value="C:extracellular space"/>
    <property type="evidence" value="ECO:0007669"/>
    <property type="project" value="TreeGrafter"/>
</dbReference>
<evidence type="ECO:0000256" key="2">
    <source>
        <dbReference type="ARBA" id="ARBA00006250"/>
    </source>
</evidence>
<dbReference type="PROSITE" id="PS00615">
    <property type="entry name" value="C_TYPE_LECTIN_1"/>
    <property type="match status" value="1"/>
</dbReference>
<dbReference type="SMART" id="SM00409">
    <property type="entry name" value="IG"/>
    <property type="match status" value="1"/>
</dbReference>
<dbReference type="FunFam" id="3.10.100.10:FF:000009">
    <property type="entry name" value="Aggrecan core protein"/>
    <property type="match status" value="1"/>
</dbReference>
<dbReference type="InterPro" id="IPR035976">
    <property type="entry name" value="Sushi/SCR/CCP_sf"/>
</dbReference>
<evidence type="ECO:0000256" key="17">
    <source>
        <dbReference type="ARBA" id="ARBA00042947"/>
    </source>
</evidence>
<feature type="domain" description="Link" evidence="26">
    <location>
        <begin position="246"/>
        <end position="342"/>
    </location>
</feature>
<dbReference type="InterPro" id="IPR003599">
    <property type="entry name" value="Ig_sub"/>
</dbReference>
<feature type="domain" description="Sushi" evidence="25">
    <location>
        <begin position="743"/>
        <end position="803"/>
    </location>
</feature>
<evidence type="ECO:0000256" key="12">
    <source>
        <dbReference type="ARBA" id="ARBA00022974"/>
    </source>
</evidence>
<dbReference type="InterPro" id="IPR036179">
    <property type="entry name" value="Ig-like_dom_sf"/>
</dbReference>
<dbReference type="Ensembl" id="ENSPTXT00000007757.1">
    <property type="protein sequence ID" value="ENSPTXP00000007493.1"/>
    <property type="gene ID" value="ENSPTXG00000005387.1"/>
</dbReference>
<feature type="domain" description="Ig-like" evidence="24">
    <location>
        <begin position="7"/>
        <end position="141"/>
    </location>
</feature>
<dbReference type="Proteomes" id="UP000472273">
    <property type="component" value="Unplaced"/>
</dbReference>
<dbReference type="InterPro" id="IPR000152">
    <property type="entry name" value="EGF-type_Asp/Asn_hydroxyl_site"/>
</dbReference>
<keyword evidence="8" id="KW-0479">Metal-binding</keyword>
<dbReference type="InterPro" id="IPR033987">
    <property type="entry name" value="CSPG_CTLD"/>
</dbReference>
<dbReference type="InterPro" id="IPR018378">
    <property type="entry name" value="C-type_lectin_CS"/>
</dbReference>
<evidence type="ECO:0000256" key="5">
    <source>
        <dbReference type="ARBA" id="ARBA00022530"/>
    </source>
</evidence>
<feature type="domain" description="C-type lectin" evidence="23">
    <location>
        <begin position="625"/>
        <end position="739"/>
    </location>
</feature>
<dbReference type="SUPFAM" id="SSF56436">
    <property type="entry name" value="C-type lectin-like"/>
    <property type="match status" value="3"/>
</dbReference>
<dbReference type="InterPro" id="IPR050691">
    <property type="entry name" value="Hyaluronan_bind_Proteoglycan"/>
</dbReference>
<feature type="region of interest" description="Disordered" evidence="21">
    <location>
        <begin position="402"/>
        <end position="531"/>
    </location>
</feature>
<evidence type="ECO:0000256" key="20">
    <source>
        <dbReference type="PROSITE-ProRule" id="PRU00323"/>
    </source>
</evidence>
<evidence type="ECO:0000256" key="1">
    <source>
        <dbReference type="ARBA" id="ARBA00004498"/>
    </source>
</evidence>
<dbReference type="InterPro" id="IPR000436">
    <property type="entry name" value="Sushi_SCR_CCP_dom"/>
</dbReference>
<dbReference type="CDD" id="cd00054">
    <property type="entry name" value="EGF_CA"/>
    <property type="match status" value="1"/>
</dbReference>
<evidence type="ECO:0000256" key="19">
    <source>
        <dbReference type="PROSITE-ProRule" id="PRU00302"/>
    </source>
</evidence>
<feature type="disulfide bond" evidence="20">
    <location>
        <begin position="191"/>
        <end position="212"/>
    </location>
</feature>
<evidence type="ECO:0000256" key="4">
    <source>
        <dbReference type="ARBA" id="ARBA00022525"/>
    </source>
</evidence>
<evidence type="ECO:0000256" key="8">
    <source>
        <dbReference type="ARBA" id="ARBA00022723"/>
    </source>
</evidence>
<dbReference type="FunFam" id="2.10.70.10:FF:000003">
    <property type="entry name" value="Versican core protein"/>
    <property type="match status" value="1"/>
</dbReference>
<dbReference type="AlphaFoldDB" id="A0A670Y8S8"/>
<keyword evidence="7 19" id="KW-0768">Sushi</keyword>
<evidence type="ECO:0000256" key="10">
    <source>
        <dbReference type="ARBA" id="ARBA00022737"/>
    </source>
</evidence>
<dbReference type="SMART" id="SM00179">
    <property type="entry name" value="EGF_CA"/>
    <property type="match status" value="1"/>
</dbReference>
<dbReference type="Pfam" id="PF00193">
    <property type="entry name" value="Xlink"/>
    <property type="match status" value="2"/>
</dbReference>
<protein>
    <recommendedName>
        <fullName evidence="16">Aggrecan core protein</fullName>
    </recommendedName>
    <alternativeName>
        <fullName evidence="17">Cartilage-specific proteoglycan core protein</fullName>
    </alternativeName>
</protein>
<evidence type="ECO:0000259" key="22">
    <source>
        <dbReference type="PROSITE" id="PS50026"/>
    </source>
</evidence>
<dbReference type="Pfam" id="PF00084">
    <property type="entry name" value="Sushi"/>
    <property type="match status" value="1"/>
</dbReference>
<dbReference type="InterPro" id="IPR016186">
    <property type="entry name" value="C-type_lectin-like/link_sf"/>
</dbReference>
<evidence type="ECO:0000256" key="18">
    <source>
        <dbReference type="PROSITE-ProRule" id="PRU00076"/>
    </source>
</evidence>
<dbReference type="GO" id="GO:0007417">
    <property type="term" value="P:central nervous system development"/>
    <property type="evidence" value="ECO:0007669"/>
    <property type="project" value="TreeGrafter"/>
</dbReference>
<keyword evidence="13 18" id="KW-1015">Disulfide bond</keyword>
<feature type="disulfide bond" evidence="19">
    <location>
        <begin position="745"/>
        <end position="788"/>
    </location>
</feature>
<dbReference type="FunFam" id="2.60.40.10:FF:000451">
    <property type="entry name" value="aggrecan core protein"/>
    <property type="match status" value="1"/>
</dbReference>
<dbReference type="SMART" id="SM00032">
    <property type="entry name" value="CCP"/>
    <property type="match status" value="1"/>
</dbReference>
<dbReference type="PROSITE" id="PS00290">
    <property type="entry name" value="IG_MHC"/>
    <property type="match status" value="1"/>
</dbReference>
<accession>A0A670Y8S8</accession>
<dbReference type="InterPro" id="IPR016187">
    <property type="entry name" value="CTDL_fold"/>
</dbReference>
<dbReference type="InterPro" id="IPR018097">
    <property type="entry name" value="EGF_Ca-bd_CS"/>
</dbReference>
<dbReference type="GeneTree" id="ENSGT00940000155971"/>
<keyword evidence="6 18" id="KW-0245">EGF-like domain</keyword>
<feature type="disulfide bond" evidence="20">
    <location>
        <begin position="289"/>
        <end position="310"/>
    </location>
</feature>
<comment type="subcellular location">
    <subcellularLocation>
        <location evidence="1">Secreted</location>
        <location evidence="1">Extracellular space</location>
        <location evidence="1">Extracellular matrix</location>
    </subcellularLocation>
</comment>
<dbReference type="Gene3D" id="2.10.70.10">
    <property type="entry name" value="Complement Module, domain 1"/>
    <property type="match status" value="1"/>
</dbReference>
<reference evidence="27" key="2">
    <citation type="submission" date="2025-09" db="UniProtKB">
        <authorList>
            <consortium name="Ensembl"/>
        </authorList>
    </citation>
    <scope>IDENTIFICATION</scope>
</reference>
<dbReference type="InterPro" id="IPR001881">
    <property type="entry name" value="EGF-like_Ca-bd_dom"/>
</dbReference>
<feature type="compositionally biased region" description="Polar residues" evidence="21">
    <location>
        <begin position="467"/>
        <end position="479"/>
    </location>
</feature>
<evidence type="ECO:0000259" key="25">
    <source>
        <dbReference type="PROSITE" id="PS50923"/>
    </source>
</evidence>
<keyword evidence="28" id="KW-1185">Reference proteome</keyword>
<keyword evidence="14" id="KW-0325">Glycoprotein</keyword>
<keyword evidence="4" id="KW-0964">Secreted</keyword>
<evidence type="ECO:0000256" key="15">
    <source>
        <dbReference type="ARBA" id="ARBA00023319"/>
    </source>
</evidence>
<dbReference type="SMART" id="SM00406">
    <property type="entry name" value="IGv"/>
    <property type="match status" value="1"/>
</dbReference>
<dbReference type="InterPro" id="IPR001304">
    <property type="entry name" value="C-type_lectin-like"/>
</dbReference>
<comment type="caution">
    <text evidence="18">Lacks conserved residue(s) required for the propagation of feature annotation.</text>
</comment>
<dbReference type="CDD" id="cd03588">
    <property type="entry name" value="CLECT_CSPGs"/>
    <property type="match status" value="1"/>
</dbReference>
<dbReference type="InterPro" id="IPR000538">
    <property type="entry name" value="Link_dom"/>
</dbReference>
<dbReference type="Pfam" id="PF00008">
    <property type="entry name" value="EGF"/>
    <property type="match status" value="1"/>
</dbReference>
<dbReference type="PROSITE" id="PS50041">
    <property type="entry name" value="C_TYPE_LECTIN_2"/>
    <property type="match status" value="1"/>
</dbReference>
<dbReference type="SUPFAM" id="SSF57535">
    <property type="entry name" value="Complement control module/SCR domain"/>
    <property type="match status" value="1"/>
</dbReference>
<feature type="domain" description="Link" evidence="26">
    <location>
        <begin position="145"/>
        <end position="240"/>
    </location>
</feature>
<evidence type="ECO:0000259" key="26">
    <source>
        <dbReference type="PROSITE" id="PS50963"/>
    </source>
</evidence>
<keyword evidence="11" id="KW-0106">Calcium</keyword>
<dbReference type="GO" id="GO:0045202">
    <property type="term" value="C:synapse"/>
    <property type="evidence" value="ECO:0007669"/>
    <property type="project" value="TreeGrafter"/>
</dbReference>
<dbReference type="PROSITE" id="PS50923">
    <property type="entry name" value="SUSHI"/>
    <property type="match status" value="1"/>
</dbReference>
<dbReference type="PROSITE" id="PS00022">
    <property type="entry name" value="EGF_1"/>
    <property type="match status" value="1"/>
</dbReference>
<evidence type="ECO:0000256" key="21">
    <source>
        <dbReference type="SAM" id="MobiDB-lite"/>
    </source>
</evidence>
<keyword evidence="15" id="KW-0393">Immunoglobulin domain</keyword>
<dbReference type="GO" id="GO:0005509">
    <property type="term" value="F:calcium ion binding"/>
    <property type="evidence" value="ECO:0007669"/>
    <property type="project" value="InterPro"/>
</dbReference>
<dbReference type="PANTHER" id="PTHR22804">
    <property type="entry name" value="AGGRECAN/VERSICAN PROTEOGLYCAN"/>
    <property type="match status" value="1"/>
</dbReference>
<dbReference type="SUPFAM" id="SSF48726">
    <property type="entry name" value="Immunoglobulin"/>
    <property type="match status" value="1"/>
</dbReference>
<feature type="domain" description="EGF-like" evidence="22">
    <location>
        <begin position="576"/>
        <end position="612"/>
    </location>
</feature>
<dbReference type="GO" id="GO:0002052">
    <property type="term" value="P:positive regulation of neuroblast proliferation"/>
    <property type="evidence" value="ECO:0007669"/>
    <property type="project" value="TreeGrafter"/>
</dbReference>
<dbReference type="GO" id="GO:0010001">
    <property type="term" value="P:glial cell differentiation"/>
    <property type="evidence" value="ECO:0007669"/>
    <property type="project" value="TreeGrafter"/>
</dbReference>
<dbReference type="Gene3D" id="3.10.100.10">
    <property type="entry name" value="Mannose-Binding Protein A, subunit A"/>
    <property type="match status" value="3"/>
</dbReference>
<dbReference type="Pfam" id="PF07686">
    <property type="entry name" value="V-set"/>
    <property type="match status" value="1"/>
</dbReference>
<dbReference type="InterPro" id="IPR013106">
    <property type="entry name" value="Ig_V-set"/>
</dbReference>
<evidence type="ECO:0000256" key="11">
    <source>
        <dbReference type="ARBA" id="ARBA00022837"/>
    </source>
</evidence>
<evidence type="ECO:0000259" key="23">
    <source>
        <dbReference type="PROSITE" id="PS50041"/>
    </source>
</evidence>
<evidence type="ECO:0000313" key="28">
    <source>
        <dbReference type="Proteomes" id="UP000472273"/>
    </source>
</evidence>
<organism evidence="27 28">
    <name type="scientific">Pseudonaja textilis</name>
    <name type="common">Eastern brown snake</name>
    <dbReference type="NCBI Taxonomy" id="8673"/>
    <lineage>
        <taxon>Eukaryota</taxon>
        <taxon>Metazoa</taxon>
        <taxon>Chordata</taxon>
        <taxon>Craniata</taxon>
        <taxon>Vertebrata</taxon>
        <taxon>Euteleostomi</taxon>
        <taxon>Lepidosauria</taxon>
        <taxon>Squamata</taxon>
        <taxon>Bifurcata</taxon>
        <taxon>Unidentata</taxon>
        <taxon>Episquamata</taxon>
        <taxon>Toxicofera</taxon>
        <taxon>Serpentes</taxon>
        <taxon>Colubroidea</taxon>
        <taxon>Elapidae</taxon>
        <taxon>Hydrophiinae</taxon>
        <taxon>Pseudonaja</taxon>
    </lineage>
</organism>
<dbReference type="FunFam" id="3.10.100.10:FF:000003">
    <property type="entry name" value="Versican core protein"/>
    <property type="match status" value="1"/>
</dbReference>
<dbReference type="PROSITE" id="PS50963">
    <property type="entry name" value="LINK_2"/>
    <property type="match status" value="2"/>
</dbReference>
<dbReference type="CDD" id="cd03520">
    <property type="entry name" value="Link_domain_CSPGs_modules_2_4"/>
    <property type="match status" value="1"/>
</dbReference>
<dbReference type="GO" id="GO:0001501">
    <property type="term" value="P:skeletal system development"/>
    <property type="evidence" value="ECO:0007669"/>
    <property type="project" value="TreeGrafter"/>
</dbReference>
<feature type="disulfide bond" evidence="18">
    <location>
        <begin position="602"/>
        <end position="611"/>
    </location>
</feature>
<keyword evidence="10" id="KW-0677">Repeat</keyword>
<dbReference type="Gene3D" id="2.10.25.10">
    <property type="entry name" value="Laminin"/>
    <property type="match status" value="1"/>
</dbReference>
<keyword evidence="9" id="KW-0732">Signal</keyword>
<proteinExistence type="inferred from homology"/>
<evidence type="ECO:0000256" key="3">
    <source>
        <dbReference type="ARBA" id="ARBA00006838"/>
    </source>
</evidence>
<evidence type="ECO:0000256" key="16">
    <source>
        <dbReference type="ARBA" id="ARBA00039399"/>
    </source>
</evidence>
<dbReference type="FunFam" id="3.10.100.10:FF:000002">
    <property type="entry name" value="Hyaluronan proteoglycan link protein 1"/>
    <property type="match status" value="1"/>
</dbReference>
<dbReference type="CDD" id="cd00033">
    <property type="entry name" value="CCP"/>
    <property type="match status" value="1"/>
</dbReference>
<evidence type="ECO:0000256" key="13">
    <source>
        <dbReference type="ARBA" id="ARBA00023157"/>
    </source>
</evidence>
<dbReference type="SMART" id="SM00181">
    <property type="entry name" value="EGF"/>
    <property type="match status" value="1"/>
</dbReference>
<sequence>ISPLLLPLLMTAERLDHSGTLSVSIPLRSPLRVPLGRTLTIPCYFIDTLRPVTTAPNTPPVSPRIKWSKLSEGKEVVLLVAMDGQVRVNTAYQESISLPNYPSIPTDATLEIKTLQSNDTGIYRCEVIHGIEDSQDMVEVKVKGIVFHYRAISTRYTLNFEKAKQACIQNSAVIATPEQLQAAYDDGFDQCDAGWLSDQTVRYPMHHPREGCYGDKDEFPGVRTYGVRDTDETYDVYCYAQEMEGKVFYATSAEKFTFTEAAEKCHSLGARLATTGELYLAWKDGMDVCSAGWLADRSVRYPINKPSPICGGNLPGVRTIYLYSNQTGFPDQLSKHHVFCFRGKELLIFLELGKPFFLSRIQPSFIYIRQPQAWQHQIIGLEGTLVSPPDVSQSTVFPIDAMPDETSPEAPITETSASGWTSGAPEITETVEPSEKPSGFGEFPSEVPEMSGLPSGESGLPSGDISGVSSGITEDSTLPSGEEELSEISSGTQPGFQEGKRIPEFSGLPSGFSGDHSGIDPSGSPSGEYDYSGLTSGFPTVSLVNATLTEVVTTATEREMEGKGTIGVSGDGDASDIDECHSNPCLNGATCVDGIHTFICLCLPSYGGNLCDIDLAECETGWTKFQGNCYKHFEEKLTWMEAEKLCRRHQSHLSSIITPEEQEFVNSNAQNYQWVGLSDRAVEDDFRWSDGHSLQYENWRPNQPDNFFAKDEDCVVMIWHEKGEWNDVPCNYHLPFTCKKGTVACGDPPAVENARHFGKKKDRYEINAMVRYQCSQGYLQRNVPIIRCQSNGQWEEPRITCIDRTLHPGKDYGAQMEIYNNIDSTGLDIGMMLIN</sequence>
<dbReference type="PROSITE" id="PS00010">
    <property type="entry name" value="ASX_HYDROXYL"/>
    <property type="match status" value="1"/>
</dbReference>
<dbReference type="GO" id="GO:0072534">
    <property type="term" value="C:perineuronal net"/>
    <property type="evidence" value="ECO:0007669"/>
    <property type="project" value="TreeGrafter"/>
</dbReference>
<evidence type="ECO:0000313" key="27">
    <source>
        <dbReference type="Ensembl" id="ENSPTXP00000007493.1"/>
    </source>
</evidence>
<dbReference type="InterPro" id="IPR003006">
    <property type="entry name" value="Ig/MHC_CS"/>
</dbReference>
<dbReference type="InterPro" id="IPR000742">
    <property type="entry name" value="EGF"/>
</dbReference>
<comment type="similarity">
    <text evidence="3">Belongs to the aggrecan/versican proteoglycan family.</text>
</comment>
<dbReference type="GO" id="GO:0005540">
    <property type="term" value="F:hyaluronic acid binding"/>
    <property type="evidence" value="ECO:0007669"/>
    <property type="project" value="InterPro"/>
</dbReference>
<dbReference type="PROSITE" id="PS50835">
    <property type="entry name" value="IG_LIKE"/>
    <property type="match status" value="1"/>
</dbReference>
<dbReference type="InterPro" id="IPR007110">
    <property type="entry name" value="Ig-like_dom"/>
</dbReference>
<dbReference type="CDD" id="cd03517">
    <property type="entry name" value="Link_domain_CSPGs_modules_1_3"/>
    <property type="match status" value="1"/>
</dbReference>
<dbReference type="PROSITE" id="PS01241">
    <property type="entry name" value="LINK_1"/>
    <property type="match status" value="2"/>
</dbReference>
<reference evidence="27" key="1">
    <citation type="submission" date="2025-08" db="UniProtKB">
        <authorList>
            <consortium name="Ensembl"/>
        </authorList>
    </citation>
    <scope>IDENTIFICATION</scope>
</reference>
<dbReference type="PRINTS" id="PR01265">
    <property type="entry name" value="LINKMODULE"/>
</dbReference>
<dbReference type="SMART" id="SM00034">
    <property type="entry name" value="CLECT"/>
    <property type="match status" value="1"/>
</dbReference>
<feature type="disulfide bond" evidence="19">
    <location>
        <begin position="774"/>
        <end position="801"/>
    </location>
</feature>
<evidence type="ECO:0000256" key="6">
    <source>
        <dbReference type="ARBA" id="ARBA00022536"/>
    </source>
</evidence>
<dbReference type="FunFam" id="2.10.25.10:FF:000006">
    <property type="entry name" value="Versican core protein-like isoform 1"/>
    <property type="match status" value="1"/>
</dbReference>
<comment type="similarity">
    <text evidence="2">Belongs to the true venom lectin family.</text>
</comment>